<evidence type="ECO:0000256" key="3">
    <source>
        <dbReference type="ARBA" id="ARBA00022801"/>
    </source>
</evidence>
<accession>A0ABY6BLM2</accession>
<sequence length="232" mass="25159">MKADGTEVTEADRAAETVIRDLLAQHYPRHAILGEEFGGSATDDPDLWVIDPIDGTTWFSLGMPVFGTLIAYLKEQEPVVGVIHFPALGETVYAAKGLGCWFQPRTGAPVRVRVSDAVRLRDAAISASGIHRSDFLREEPGRPYHLSGVQRQARKFRFCGDCLQHALVCRGNLHAAIDTVMQPWDIAALVPCVEEAGGVATSLSGQRHGILFGGSLLTSCDRSLHDELLGTL</sequence>
<comment type="similarity">
    <text evidence="1">Belongs to the inositol monophosphatase superfamily.</text>
</comment>
<dbReference type="SUPFAM" id="SSF56655">
    <property type="entry name" value="Carbohydrate phosphatase"/>
    <property type="match status" value="1"/>
</dbReference>
<organism evidence="5 6">
    <name type="scientific">Tahibacter amnicola</name>
    <dbReference type="NCBI Taxonomy" id="2976241"/>
    <lineage>
        <taxon>Bacteria</taxon>
        <taxon>Pseudomonadati</taxon>
        <taxon>Pseudomonadota</taxon>
        <taxon>Gammaproteobacteria</taxon>
        <taxon>Lysobacterales</taxon>
        <taxon>Rhodanobacteraceae</taxon>
        <taxon>Tahibacter</taxon>
    </lineage>
</organism>
<keyword evidence="3" id="KW-0378">Hydrolase</keyword>
<dbReference type="Pfam" id="PF00459">
    <property type="entry name" value="Inositol_P"/>
    <property type="match status" value="1"/>
</dbReference>
<dbReference type="PROSITE" id="PS00629">
    <property type="entry name" value="IMP_1"/>
    <property type="match status" value="1"/>
</dbReference>
<dbReference type="EMBL" id="CP104694">
    <property type="protein sequence ID" value="UXI70682.1"/>
    <property type="molecule type" value="Genomic_DNA"/>
</dbReference>
<evidence type="ECO:0000256" key="1">
    <source>
        <dbReference type="ARBA" id="ARBA00009759"/>
    </source>
</evidence>
<evidence type="ECO:0000256" key="4">
    <source>
        <dbReference type="ARBA" id="ARBA00022842"/>
    </source>
</evidence>
<dbReference type="InterPro" id="IPR020583">
    <property type="entry name" value="Inositol_monoP_metal-BS"/>
</dbReference>
<keyword evidence="6" id="KW-1185">Reference proteome</keyword>
<keyword evidence="2" id="KW-0479">Metal-binding</keyword>
<gene>
    <name evidence="5" type="ORF">N4264_14085</name>
</gene>
<name>A0ABY6BLM2_9GAMM</name>
<evidence type="ECO:0000313" key="5">
    <source>
        <dbReference type="EMBL" id="UXI70682.1"/>
    </source>
</evidence>
<dbReference type="InterPro" id="IPR000760">
    <property type="entry name" value="Inositol_monophosphatase-like"/>
</dbReference>
<keyword evidence="4" id="KW-0460">Magnesium</keyword>
<evidence type="ECO:0008006" key="7">
    <source>
        <dbReference type="Google" id="ProtNLM"/>
    </source>
</evidence>
<evidence type="ECO:0000313" key="6">
    <source>
        <dbReference type="Proteomes" id="UP001064632"/>
    </source>
</evidence>
<dbReference type="Gene3D" id="3.40.190.80">
    <property type="match status" value="1"/>
</dbReference>
<dbReference type="Proteomes" id="UP001064632">
    <property type="component" value="Chromosome"/>
</dbReference>
<dbReference type="Gene3D" id="3.30.540.10">
    <property type="entry name" value="Fructose-1,6-Bisphosphatase, subunit A, domain 1"/>
    <property type="match status" value="1"/>
</dbReference>
<protein>
    <recommendedName>
        <fullName evidence="7">Histidinol phosphatase-like enzyme (Inositol monophosphatase family)</fullName>
    </recommendedName>
</protein>
<dbReference type="PRINTS" id="PR00377">
    <property type="entry name" value="IMPHPHTASES"/>
</dbReference>
<evidence type="ECO:0000256" key="2">
    <source>
        <dbReference type="ARBA" id="ARBA00022723"/>
    </source>
</evidence>
<dbReference type="PANTHER" id="PTHR20854:SF4">
    <property type="entry name" value="INOSITOL-1-MONOPHOSPHATASE-RELATED"/>
    <property type="match status" value="1"/>
</dbReference>
<reference evidence="5" key="1">
    <citation type="submission" date="2022-09" db="EMBL/GenBank/DDBJ databases">
        <title>Tahibacter sp. nov., isolated from a fresh water.</title>
        <authorList>
            <person name="Baek J.H."/>
            <person name="Lee J.K."/>
            <person name="Kim J.M."/>
            <person name="Jeon C.O."/>
        </authorList>
    </citation>
    <scope>NUCLEOTIDE SEQUENCE</scope>
    <source>
        <strain evidence="5">W38</strain>
    </source>
</reference>
<proteinExistence type="inferred from homology"/>
<dbReference type="PANTHER" id="PTHR20854">
    <property type="entry name" value="INOSITOL MONOPHOSPHATASE"/>
    <property type="match status" value="1"/>
</dbReference>